<protein>
    <submittedName>
        <fullName evidence="1">Uncharacterized protein</fullName>
    </submittedName>
</protein>
<name>A0A2H5CP82_KLEPN</name>
<dbReference type="AlphaFoldDB" id="A0A2H5CP82"/>
<evidence type="ECO:0000313" key="1">
    <source>
        <dbReference type="EMBL" id="AUH26329.1"/>
    </source>
</evidence>
<proteinExistence type="predicted"/>
<keyword evidence="1" id="KW-0614">Plasmid</keyword>
<accession>A0A2H5CP82</accession>
<sequence>MAFFYILTVICNFVSEGTVAKLAMRQPFVSFSEDGCTERQKPTAL</sequence>
<dbReference type="EMBL" id="KX443408">
    <property type="protein sequence ID" value="AUH26329.1"/>
    <property type="molecule type" value="Genomic_DNA"/>
</dbReference>
<reference evidence="1" key="1">
    <citation type="submission" date="2016-06" db="EMBL/GenBank/DDBJ databases">
        <title>Complete nucleotide sequence of a MDR plasmid encoding mcr-1 variant in Klebsiella pneumoniae.</title>
        <authorList>
            <person name="Yang Y."/>
            <person name="Zhang A."/>
            <person name="Wang H."/>
        </authorList>
    </citation>
    <scope>NUCLEOTIDE SEQUENCE</scope>
    <source>
        <strain evidence="1">SC24</strain>
        <plasmid evidence="1">pKSC24</plasmid>
    </source>
</reference>
<organism evidence="1">
    <name type="scientific">Klebsiella pneumoniae</name>
    <dbReference type="NCBI Taxonomy" id="573"/>
    <lineage>
        <taxon>Bacteria</taxon>
        <taxon>Pseudomonadati</taxon>
        <taxon>Pseudomonadota</taxon>
        <taxon>Gammaproteobacteria</taxon>
        <taxon>Enterobacterales</taxon>
        <taxon>Enterobacteriaceae</taxon>
        <taxon>Klebsiella/Raoultella group</taxon>
        <taxon>Klebsiella</taxon>
        <taxon>Klebsiella pneumoniae complex</taxon>
    </lineage>
</organism>
<geneLocation type="plasmid" evidence="1">
    <name>pKSC24</name>
</geneLocation>